<evidence type="ECO:0000259" key="1">
    <source>
        <dbReference type="Pfam" id="PF10114"/>
    </source>
</evidence>
<reference evidence="2 3" key="1">
    <citation type="journal article" date="2015" name="Microbes Environ.">
        <title>Distribution and evolution of nitrogen fixation genes in the phylum bacteroidetes.</title>
        <authorList>
            <person name="Inoue J."/>
            <person name="Oshima K."/>
            <person name="Suda W."/>
            <person name="Sakamoto M."/>
            <person name="Iino T."/>
            <person name="Noda S."/>
            <person name="Hongoh Y."/>
            <person name="Hattori M."/>
            <person name="Ohkuma M."/>
        </authorList>
    </citation>
    <scope>NUCLEOTIDE SEQUENCE [LARGE SCALE GENOMIC DNA]</scope>
    <source>
        <strain evidence="2">JCM 15548</strain>
    </source>
</reference>
<gene>
    <name evidence="2" type="ORF">JCM15548_14282</name>
</gene>
<dbReference type="Pfam" id="PF10114">
    <property type="entry name" value="PocR"/>
    <property type="match status" value="1"/>
</dbReference>
<evidence type="ECO:0000313" key="2">
    <source>
        <dbReference type="EMBL" id="GAO31877.1"/>
    </source>
</evidence>
<evidence type="ECO:0000313" key="3">
    <source>
        <dbReference type="Proteomes" id="UP000032900"/>
    </source>
</evidence>
<dbReference type="STRING" id="1236989.JCM15548_14282"/>
<protein>
    <submittedName>
        <fullName evidence="2">PAS/PAC sensor hybrid histidine kinase</fullName>
    </submittedName>
</protein>
<dbReference type="EMBL" id="BAZW01000067">
    <property type="protein sequence ID" value="GAO31877.1"/>
    <property type="molecule type" value="Genomic_DNA"/>
</dbReference>
<proteinExistence type="predicted"/>
<comment type="caution">
    <text evidence="2">The sequence shown here is derived from an EMBL/GenBank/DDBJ whole genome shotgun (WGS) entry which is preliminary data.</text>
</comment>
<dbReference type="AlphaFoldDB" id="A0A0E9M2B6"/>
<organism evidence="2 3">
    <name type="scientific">Geofilum rubicundum JCM 15548</name>
    <dbReference type="NCBI Taxonomy" id="1236989"/>
    <lineage>
        <taxon>Bacteria</taxon>
        <taxon>Pseudomonadati</taxon>
        <taxon>Bacteroidota</taxon>
        <taxon>Bacteroidia</taxon>
        <taxon>Marinilabiliales</taxon>
        <taxon>Marinilabiliaceae</taxon>
        <taxon>Geofilum</taxon>
    </lineage>
</organism>
<accession>A0A0E9M2B6</accession>
<dbReference type="Proteomes" id="UP000032900">
    <property type="component" value="Unassembled WGS sequence"/>
</dbReference>
<sequence length="86" mass="9871">MWDAGVSITVEGKHIANWLIGQVRNEEMDEELYLQYADIIGADKAAFKAALKEVPVMSETRFRKIADLLFILANELSEKAFRNWQL</sequence>
<keyword evidence="2" id="KW-0418">Kinase</keyword>
<name>A0A0E9M2B6_9BACT</name>
<keyword evidence="3" id="KW-1185">Reference proteome</keyword>
<dbReference type="GO" id="GO:0016301">
    <property type="term" value="F:kinase activity"/>
    <property type="evidence" value="ECO:0007669"/>
    <property type="project" value="UniProtKB-KW"/>
</dbReference>
<keyword evidence="2" id="KW-0808">Transferase</keyword>
<dbReference type="InterPro" id="IPR018771">
    <property type="entry name" value="PocR_dom"/>
</dbReference>
<feature type="domain" description="PocR" evidence="1">
    <location>
        <begin position="1"/>
        <end position="80"/>
    </location>
</feature>